<accession>A0A9W4XQD4</accession>
<dbReference type="PANTHER" id="PTHR44169">
    <property type="entry name" value="NADPH-DEPENDENT 1-ACYLDIHYDROXYACETONE PHOSPHATE REDUCTASE"/>
    <property type="match status" value="1"/>
</dbReference>
<sequence>MTQKSVLITGCSEGGIGHALAVEYQKRGLKVFATARNPSKIGDLTSLPNVIAIALDVTDPSSIAAAAKTVDAETGGKLDILVNNAGVMYHMPVLDMDIAKAKQLYEVNVWGVISTTQAFADMLVKAKGVVANIGSIAGLSPLPLQAAYNSSKSAINNTSEVLRLELAPLGVRVLTVLTGGVTSEIENNAEKVVLPENSYYRSIEKDIQPSSNWTGLPADKYAEWLTDKTLDGKSTGQIWKGESTGLVRWVGPFLPQWLFDYLLIAHTKGFGKMQPL</sequence>
<dbReference type="AlphaFoldDB" id="A0A9W4XQD4"/>
<dbReference type="GO" id="GO:0005811">
    <property type="term" value="C:lipid droplet"/>
    <property type="evidence" value="ECO:0007669"/>
    <property type="project" value="TreeGrafter"/>
</dbReference>
<dbReference type="Proteomes" id="UP001152607">
    <property type="component" value="Unassembled WGS sequence"/>
</dbReference>
<evidence type="ECO:0008006" key="6">
    <source>
        <dbReference type="Google" id="ProtNLM"/>
    </source>
</evidence>
<dbReference type="OrthoDB" id="2102561at2759"/>
<evidence type="ECO:0000313" key="5">
    <source>
        <dbReference type="Proteomes" id="UP001152607"/>
    </source>
</evidence>
<dbReference type="InterPro" id="IPR002347">
    <property type="entry name" value="SDR_fam"/>
</dbReference>
<dbReference type="SUPFAM" id="SSF51735">
    <property type="entry name" value="NAD(P)-binding Rossmann-fold domains"/>
    <property type="match status" value="1"/>
</dbReference>
<gene>
    <name evidence="4" type="ORF">PDIGIT_LOCUS6638</name>
</gene>
<evidence type="ECO:0000256" key="3">
    <source>
        <dbReference type="RuleBase" id="RU000363"/>
    </source>
</evidence>
<dbReference type="GO" id="GO:0004806">
    <property type="term" value="F:triacylglycerol lipase activity"/>
    <property type="evidence" value="ECO:0007669"/>
    <property type="project" value="TreeGrafter"/>
</dbReference>
<evidence type="ECO:0000256" key="2">
    <source>
        <dbReference type="ARBA" id="ARBA00023002"/>
    </source>
</evidence>
<dbReference type="PANTHER" id="PTHR44169:SF6">
    <property type="entry name" value="NADPH-DEPENDENT 1-ACYLDIHYDROXYACETONE PHOSPHATE REDUCTASE"/>
    <property type="match status" value="1"/>
</dbReference>
<dbReference type="PRINTS" id="PR00080">
    <property type="entry name" value="SDRFAMILY"/>
</dbReference>
<dbReference type="CDD" id="cd05374">
    <property type="entry name" value="17beta-HSD-like_SDR_c"/>
    <property type="match status" value="1"/>
</dbReference>
<dbReference type="Gene3D" id="3.40.50.720">
    <property type="entry name" value="NAD(P)-binding Rossmann-like Domain"/>
    <property type="match status" value="1"/>
</dbReference>
<dbReference type="GO" id="GO:0006654">
    <property type="term" value="P:phosphatidic acid biosynthetic process"/>
    <property type="evidence" value="ECO:0007669"/>
    <property type="project" value="TreeGrafter"/>
</dbReference>
<dbReference type="Pfam" id="PF00106">
    <property type="entry name" value="adh_short"/>
    <property type="match status" value="1"/>
</dbReference>
<dbReference type="PRINTS" id="PR00081">
    <property type="entry name" value="GDHRDH"/>
</dbReference>
<keyword evidence="2" id="KW-0560">Oxidoreductase</keyword>
<dbReference type="GO" id="GO:0000140">
    <property type="term" value="F:acylglycerone-phosphate reductase (NADP+) activity"/>
    <property type="evidence" value="ECO:0007669"/>
    <property type="project" value="TreeGrafter"/>
</dbReference>
<comment type="caution">
    <text evidence="4">The sequence shown here is derived from an EMBL/GenBank/DDBJ whole genome shotgun (WGS) entry which is preliminary data.</text>
</comment>
<dbReference type="GO" id="GO:0005783">
    <property type="term" value="C:endoplasmic reticulum"/>
    <property type="evidence" value="ECO:0007669"/>
    <property type="project" value="TreeGrafter"/>
</dbReference>
<evidence type="ECO:0000256" key="1">
    <source>
        <dbReference type="ARBA" id="ARBA00006484"/>
    </source>
</evidence>
<protein>
    <recommendedName>
        <fullName evidence="6">NAD(P)-binding protein</fullName>
    </recommendedName>
</protein>
<organism evidence="4 5">
    <name type="scientific">Periconia digitata</name>
    <dbReference type="NCBI Taxonomy" id="1303443"/>
    <lineage>
        <taxon>Eukaryota</taxon>
        <taxon>Fungi</taxon>
        <taxon>Dikarya</taxon>
        <taxon>Ascomycota</taxon>
        <taxon>Pezizomycotina</taxon>
        <taxon>Dothideomycetes</taxon>
        <taxon>Pleosporomycetidae</taxon>
        <taxon>Pleosporales</taxon>
        <taxon>Massarineae</taxon>
        <taxon>Periconiaceae</taxon>
        <taxon>Periconia</taxon>
    </lineage>
</organism>
<reference evidence="4" key="1">
    <citation type="submission" date="2023-01" db="EMBL/GenBank/DDBJ databases">
        <authorList>
            <person name="Van Ghelder C."/>
            <person name="Rancurel C."/>
        </authorList>
    </citation>
    <scope>NUCLEOTIDE SEQUENCE</scope>
    <source>
        <strain evidence="4">CNCM I-4278</strain>
    </source>
</reference>
<dbReference type="InterPro" id="IPR036291">
    <property type="entry name" value="NAD(P)-bd_dom_sf"/>
</dbReference>
<name>A0A9W4XQD4_9PLEO</name>
<evidence type="ECO:0000313" key="4">
    <source>
        <dbReference type="EMBL" id="CAI6333591.1"/>
    </source>
</evidence>
<comment type="similarity">
    <text evidence="1 3">Belongs to the short-chain dehydrogenases/reductases (SDR) family.</text>
</comment>
<dbReference type="GO" id="GO:0019433">
    <property type="term" value="P:triglyceride catabolic process"/>
    <property type="evidence" value="ECO:0007669"/>
    <property type="project" value="TreeGrafter"/>
</dbReference>
<dbReference type="EMBL" id="CAOQHR010000004">
    <property type="protein sequence ID" value="CAI6333591.1"/>
    <property type="molecule type" value="Genomic_DNA"/>
</dbReference>
<proteinExistence type="inferred from homology"/>
<keyword evidence="5" id="KW-1185">Reference proteome</keyword>